<comment type="caution">
    <text evidence="1">The sequence shown here is derived from an EMBL/GenBank/DDBJ whole genome shotgun (WGS) entry which is preliminary data.</text>
</comment>
<name>A0A7Z6XYS3_PSESF</name>
<sequence length="580" mass="64152">MQDFGCVSPFLGNAIRVVVQLGAVARHDLVQFCLPFRSRYLVLEDFLKHAQHDRRCSRSTWRCAQQTGDGAVLGSNDFGTQLQNAAFFFVTLDDLYALTGLHQAPVFFLGVREVLLQGSEAIVVRHHHLTGEVFDQRVLFDTNASHRPHVMRGGAGQQVEVGAVFQELGREGRERAKQDYALAIQNTGVQVRNRHGWRASRRDTVGLAHVLHGQSLVVGDKPRTADREAAVFLGFRNTGFLQQMQGSTASADEQELGVGLGNSTVFQVLVLDAPGAVVVVIDVFDFARQLQIEILLGFQIGDELAGDLAEVDVGADRAPGHSQLLRRVTTFHHQRDPLLDLLVVFGVLHAAEQRAGLQCCVTLAQELDVVVAPHKAHVRRGVDERTRVLQNAGLDLPRPELTGNLERFVDLDGLGDVNVAVLVFRGVVQLGQGRVAGTSVVPAVGAFFGHAIEALDHFHRPARLQLVEPDRKRCTHDAAADEQYVDFLGFSRLHGHQAHGNGQTQQGRVHFFKHSVIHLINAIRRLLLKKRPVTCIEACDKRSHPQGLEVDIQGQYNTARDLNLCPAALTSYHHWIQRHE</sequence>
<organism evidence="1 2">
    <name type="scientific">Pseudomonas syringae pv. actinidiae</name>
    <dbReference type="NCBI Taxonomy" id="103796"/>
    <lineage>
        <taxon>Bacteria</taxon>
        <taxon>Pseudomonadati</taxon>
        <taxon>Pseudomonadota</taxon>
        <taxon>Gammaproteobacteria</taxon>
        <taxon>Pseudomonadales</taxon>
        <taxon>Pseudomonadaceae</taxon>
        <taxon>Pseudomonas</taxon>
        <taxon>Pseudomonas syringae</taxon>
    </lineage>
</organism>
<reference evidence="1 2" key="1">
    <citation type="submission" date="2018-08" db="EMBL/GenBank/DDBJ databases">
        <title>Recombination of ecologically and evolutionarily significant loci maintains genetic cohesion in the Pseudomonas syringae species complex.</title>
        <authorList>
            <person name="Dillon M."/>
            <person name="Thakur S."/>
            <person name="Almeida R.N.D."/>
            <person name="Weir B.S."/>
            <person name="Guttman D.S."/>
        </authorList>
    </citation>
    <scope>NUCLEOTIDE SEQUENCE [LARGE SCALE GENOMIC DNA]</scope>
    <source>
        <strain evidence="1 2">ICMP 19589</strain>
    </source>
</reference>
<dbReference type="AlphaFoldDB" id="A0A7Z6XYS3"/>
<accession>A0A7Z6XYS3</accession>
<evidence type="ECO:0000313" key="1">
    <source>
        <dbReference type="EMBL" id="RMP78823.1"/>
    </source>
</evidence>
<dbReference type="Proteomes" id="UP000282289">
    <property type="component" value="Unassembled WGS sequence"/>
</dbReference>
<protein>
    <submittedName>
        <fullName evidence="1">Uncharacterized protein</fullName>
    </submittedName>
</protein>
<dbReference type="EMBL" id="RBQT01000096">
    <property type="protein sequence ID" value="RMP78823.1"/>
    <property type="molecule type" value="Genomic_DNA"/>
</dbReference>
<gene>
    <name evidence="1" type="ORF">ALQ15_111005</name>
</gene>
<evidence type="ECO:0000313" key="2">
    <source>
        <dbReference type="Proteomes" id="UP000282289"/>
    </source>
</evidence>
<proteinExistence type="predicted"/>